<dbReference type="Proteomes" id="UP000006158">
    <property type="component" value="Chromosome"/>
</dbReference>
<dbReference type="InterPro" id="IPR025698">
    <property type="entry name" value="2TM_dom"/>
</dbReference>
<dbReference type="Pfam" id="PF08044">
    <property type="entry name" value="DUF1707"/>
    <property type="match status" value="1"/>
</dbReference>
<evidence type="ECO:0000313" key="5">
    <source>
        <dbReference type="Proteomes" id="UP000006158"/>
    </source>
</evidence>
<dbReference type="AlphaFoldDB" id="I7G2J3"/>
<dbReference type="Pfam" id="PF13239">
    <property type="entry name" value="2TM"/>
    <property type="match status" value="1"/>
</dbReference>
<keyword evidence="1" id="KW-0812">Transmembrane</keyword>
<feature type="transmembrane region" description="Helical" evidence="1">
    <location>
        <begin position="131"/>
        <end position="150"/>
    </location>
</feature>
<dbReference type="EMBL" id="CP001663">
    <property type="protein sequence ID" value="AFP37316.1"/>
    <property type="molecule type" value="Genomic_DNA"/>
</dbReference>
<reference evidence="4 5" key="1">
    <citation type="journal article" date="2007" name="Genome Biol.">
        <title>Interrupted coding sequences in Mycobacterium smegmatis: authentic mutations or sequencing errors?</title>
        <authorList>
            <person name="Deshayes C."/>
            <person name="Perrodou E."/>
            <person name="Gallien S."/>
            <person name="Euphrasie D."/>
            <person name="Schaeffer C."/>
            <person name="Van-Dorsselaer A."/>
            <person name="Poch O."/>
            <person name="Lecompte O."/>
            <person name="Reyrat J.M."/>
        </authorList>
    </citation>
    <scope>NUCLEOTIDE SEQUENCE [LARGE SCALE GENOMIC DNA]</scope>
    <source>
        <strain evidence="5">ATCC 700084 / mc(2)155</strain>
    </source>
</reference>
<reference evidence="4 5" key="2">
    <citation type="journal article" date="2009" name="Genome Res.">
        <title>Ortho-proteogenomics: multiple proteomes investigation through orthology and a new MS-based protocol.</title>
        <authorList>
            <person name="Gallien S."/>
            <person name="Perrodou E."/>
            <person name="Carapito C."/>
            <person name="Deshayes C."/>
            <person name="Reyrat J.M."/>
            <person name="Van Dorsselaer A."/>
            <person name="Poch O."/>
            <person name="Schaeffer C."/>
            <person name="Lecompte O."/>
        </authorList>
    </citation>
    <scope>NUCLEOTIDE SEQUENCE [LARGE SCALE GENOMIC DNA]</scope>
    <source>
        <strain evidence="5">ATCC 700084 / mc(2)155</strain>
    </source>
</reference>
<evidence type="ECO:0000259" key="2">
    <source>
        <dbReference type="Pfam" id="PF08044"/>
    </source>
</evidence>
<feature type="transmembrane region" description="Helical" evidence="1">
    <location>
        <begin position="100"/>
        <end position="119"/>
    </location>
</feature>
<name>I7G2J3_MYCS2</name>
<sequence>MPPSRYREAAMANTVLPTVERSTRVGDPERERTADDLGRALAQGYLGMPEYEERLQRVFGAQTTAQLRDLVADLPVAALRRNDPRRREAQMRAARMSVRLHLAAYVAGSVLMLGIWLAVGLGGGGWYFWPVWPIMGWGIGVASHAIPIWAHGSMRPARIA</sequence>
<evidence type="ECO:0000256" key="1">
    <source>
        <dbReference type="SAM" id="Phobius"/>
    </source>
</evidence>
<proteinExistence type="predicted"/>
<dbReference type="PATRIC" id="fig|246196.56.peg.857"/>
<dbReference type="InterPro" id="IPR012551">
    <property type="entry name" value="DUF1707_SHOCT-like"/>
</dbReference>
<evidence type="ECO:0000259" key="3">
    <source>
        <dbReference type="Pfam" id="PF13239"/>
    </source>
</evidence>
<dbReference type="PANTHER" id="PTHR40763:SF4">
    <property type="entry name" value="DUF1707 DOMAIN-CONTAINING PROTEIN"/>
    <property type="match status" value="1"/>
</dbReference>
<feature type="domain" description="2TM" evidence="3">
    <location>
        <begin position="100"/>
        <end position="150"/>
    </location>
</feature>
<accession>I7G2J3</accession>
<evidence type="ECO:0000313" key="4">
    <source>
        <dbReference type="EMBL" id="AFP37316.1"/>
    </source>
</evidence>
<gene>
    <name evidence="4" type="ordered locus">MSMEI_0836</name>
</gene>
<protein>
    <submittedName>
        <fullName evidence="4">Uncharacterized protein</fullName>
    </submittedName>
</protein>
<keyword evidence="1" id="KW-1133">Transmembrane helix</keyword>
<keyword evidence="1" id="KW-0472">Membrane</keyword>
<feature type="domain" description="DUF1707" evidence="2">
    <location>
        <begin position="23"/>
        <end position="75"/>
    </location>
</feature>
<dbReference type="KEGG" id="msg:MSMEI_0836"/>
<dbReference type="PANTHER" id="PTHR40763">
    <property type="entry name" value="MEMBRANE PROTEIN-RELATED"/>
    <property type="match status" value="1"/>
</dbReference>
<organism evidence="4 5">
    <name type="scientific">Mycolicibacterium smegmatis (strain ATCC 700084 / mc(2)155)</name>
    <name type="common">Mycobacterium smegmatis</name>
    <dbReference type="NCBI Taxonomy" id="246196"/>
    <lineage>
        <taxon>Bacteria</taxon>
        <taxon>Bacillati</taxon>
        <taxon>Actinomycetota</taxon>
        <taxon>Actinomycetes</taxon>
        <taxon>Mycobacteriales</taxon>
        <taxon>Mycobacteriaceae</taxon>
        <taxon>Mycolicibacterium</taxon>
    </lineage>
</organism>